<dbReference type="OrthoDB" id="1830652at2759"/>
<feature type="compositionally biased region" description="Basic and acidic residues" evidence="2">
    <location>
        <begin position="13"/>
        <end position="30"/>
    </location>
</feature>
<evidence type="ECO:0000256" key="2">
    <source>
        <dbReference type="SAM" id="MobiDB-lite"/>
    </source>
</evidence>
<feature type="region of interest" description="Disordered" evidence="2">
    <location>
        <begin position="1"/>
        <end position="30"/>
    </location>
</feature>
<dbReference type="PANTHER" id="PTHR34958:SF1">
    <property type="entry name" value="ARMADILLO-LIKE HELICAL DOMAIN-CONTAINING PROTEIN"/>
    <property type="match status" value="1"/>
</dbReference>
<evidence type="ECO:0000256" key="1">
    <source>
        <dbReference type="SAM" id="Coils"/>
    </source>
</evidence>
<organism evidence="3 4">
    <name type="scientific">Dorcoceras hygrometricum</name>
    <dbReference type="NCBI Taxonomy" id="472368"/>
    <lineage>
        <taxon>Eukaryota</taxon>
        <taxon>Viridiplantae</taxon>
        <taxon>Streptophyta</taxon>
        <taxon>Embryophyta</taxon>
        <taxon>Tracheophyta</taxon>
        <taxon>Spermatophyta</taxon>
        <taxon>Magnoliopsida</taxon>
        <taxon>eudicotyledons</taxon>
        <taxon>Gunneridae</taxon>
        <taxon>Pentapetalae</taxon>
        <taxon>asterids</taxon>
        <taxon>lamiids</taxon>
        <taxon>Lamiales</taxon>
        <taxon>Gesneriaceae</taxon>
        <taxon>Didymocarpoideae</taxon>
        <taxon>Trichosporeae</taxon>
        <taxon>Loxocarpinae</taxon>
        <taxon>Dorcoceras</taxon>
    </lineage>
</organism>
<dbReference type="Gene3D" id="2.130.10.10">
    <property type="entry name" value="YVTN repeat-like/Quinoprotein amine dehydrogenase"/>
    <property type="match status" value="1"/>
</dbReference>
<reference evidence="3 4" key="1">
    <citation type="journal article" date="2015" name="Proc. Natl. Acad. Sci. U.S.A.">
        <title>The resurrection genome of Boea hygrometrica: A blueprint for survival of dehydration.</title>
        <authorList>
            <person name="Xiao L."/>
            <person name="Yang G."/>
            <person name="Zhang L."/>
            <person name="Yang X."/>
            <person name="Zhao S."/>
            <person name="Ji Z."/>
            <person name="Zhou Q."/>
            <person name="Hu M."/>
            <person name="Wang Y."/>
            <person name="Chen M."/>
            <person name="Xu Y."/>
            <person name="Jin H."/>
            <person name="Xiao X."/>
            <person name="Hu G."/>
            <person name="Bao F."/>
            <person name="Hu Y."/>
            <person name="Wan P."/>
            <person name="Li L."/>
            <person name="Deng X."/>
            <person name="Kuang T."/>
            <person name="Xiang C."/>
            <person name="Zhu J.K."/>
            <person name="Oliver M.J."/>
            <person name="He Y."/>
        </authorList>
    </citation>
    <scope>NUCLEOTIDE SEQUENCE [LARGE SCALE GENOMIC DNA]</scope>
    <source>
        <strain evidence="4">cv. XS01</strain>
    </source>
</reference>
<protein>
    <submittedName>
        <fullName evidence="3">Uncharacterized protein</fullName>
    </submittedName>
</protein>
<gene>
    <name evidence="3" type="ORF">F511_04454</name>
</gene>
<keyword evidence="4" id="KW-1185">Reference proteome</keyword>
<feature type="region of interest" description="Disordered" evidence="2">
    <location>
        <begin position="470"/>
        <end position="501"/>
    </location>
</feature>
<keyword evidence="1" id="KW-0175">Coiled coil</keyword>
<dbReference type="InterPro" id="IPR015943">
    <property type="entry name" value="WD40/YVTN_repeat-like_dom_sf"/>
</dbReference>
<feature type="compositionally biased region" description="Acidic residues" evidence="2">
    <location>
        <begin position="470"/>
        <end position="491"/>
    </location>
</feature>
<dbReference type="EMBL" id="KQ998209">
    <property type="protein sequence ID" value="KZV43062.1"/>
    <property type="molecule type" value="Genomic_DNA"/>
</dbReference>
<name>A0A2Z7C8J9_9LAMI</name>
<accession>A0A2Z7C8J9</accession>
<dbReference type="AlphaFoldDB" id="A0A2Z7C8J9"/>
<dbReference type="Proteomes" id="UP000250235">
    <property type="component" value="Unassembled WGS sequence"/>
</dbReference>
<proteinExistence type="predicted"/>
<dbReference type="PANTHER" id="PTHR34958">
    <property type="entry name" value="CONDITIONAL LOSS-OF-GROWTH 1"/>
    <property type="match status" value="1"/>
</dbReference>
<evidence type="ECO:0000313" key="3">
    <source>
        <dbReference type="EMBL" id="KZV43062.1"/>
    </source>
</evidence>
<evidence type="ECO:0000313" key="4">
    <source>
        <dbReference type="Proteomes" id="UP000250235"/>
    </source>
</evidence>
<feature type="coiled-coil region" evidence="1">
    <location>
        <begin position="60"/>
        <end position="90"/>
    </location>
</feature>
<feature type="compositionally biased region" description="Basic residues" evidence="2">
    <location>
        <begin position="1"/>
        <end position="12"/>
    </location>
</feature>
<sequence>MKPPGRRRKRRRIGESAEMKAARSESKLEADWDVGERLRIEFRENLHKMREAMHAMTESVAKVSKSLSEMKSLIEEMRREEADERSKMEEEYVPKGGEERITDAPGDECNDVEKQGEFINSTMELAHNEEEEGLLSTLTIGNAHYRMRRRQSREDEFMGLAHTADGDKVGRMRAQERNRQAQQRHRQAVGSCTAKGRNINQTMVLRGPQLDLPPSSLDAKNFFESSSARFIKSIGAPWFTLWKKPYSEQASLMISLALFLPYFEIHHLRSGRIHREGPAVHVSEWVKSRPPDWNGYGWGDWNCYGWGEFQVQERTKASGRAFEESIRIATKFPEMENTYSSLKSLRYEVIVDVAPELKWIPDDGYKHLKIVVEIDKEIDAMTASEQELRRRLKALGALKIVTSYAVGRNLEDANSRNLENANSRNLEDLNSSDNNRRVKHPLFSAFRSDDAVNYFDIATVPVDRCVLDFEEDEDDSDPDDAESEEDDDDGGDGSILGQDLDGEGTKCMAVIDVNEMMEGPGVEEKEESVWASSLSCLGYFVYDRGKIRRSRLKGLDIRVIKALVQISRRNSWAQIVHCKLNDYSADLDVLERLLIRCKYQFPSTGLEDKAEIKSGVLLWAKLLMAQAQIKGPGPRVGGG</sequence>